<dbReference type="AlphaFoldDB" id="A0A517KXJ6"/>
<organism evidence="2 3">
    <name type="scientific">Venturia effusa</name>
    <dbReference type="NCBI Taxonomy" id="50376"/>
    <lineage>
        <taxon>Eukaryota</taxon>
        <taxon>Fungi</taxon>
        <taxon>Dikarya</taxon>
        <taxon>Ascomycota</taxon>
        <taxon>Pezizomycotina</taxon>
        <taxon>Dothideomycetes</taxon>
        <taxon>Pleosporomycetidae</taxon>
        <taxon>Venturiales</taxon>
        <taxon>Venturiaceae</taxon>
        <taxon>Venturia</taxon>
    </lineage>
</organism>
<keyword evidence="3" id="KW-1185">Reference proteome</keyword>
<dbReference type="EMBL" id="CP042185">
    <property type="protein sequence ID" value="QDS68103.1"/>
    <property type="molecule type" value="Genomic_DNA"/>
</dbReference>
<dbReference type="OrthoDB" id="10515130at2759"/>
<feature type="compositionally biased region" description="Basic and acidic residues" evidence="1">
    <location>
        <begin position="114"/>
        <end position="123"/>
    </location>
</feature>
<feature type="compositionally biased region" description="Basic residues" evidence="1">
    <location>
        <begin position="75"/>
        <end position="84"/>
    </location>
</feature>
<sequence>MSSTSDTTICYSGKHAAMLGWKFDSTRQLWYRTTIFWPWDVSEQGMPTSPPQHLMKGFLPGRRCPQGNLEQLPHRNPKISKITKGRRESSSSDSAPQAAISTVSKSFSGSAHPKASDLHTSKESFMRSRLSLPRFKATTPEGKERDCVVFGDELTRGDLGSAKTTPITRPSSKCETVDAGDIWNFDEWETEAARLANTRNGRKGNDQTLVRFVEPVKEKVSAKEKKIIRIEKRDAEKDEADRLVKKLVASLARN</sequence>
<protein>
    <submittedName>
        <fullName evidence="2">Uncharacterized protein</fullName>
    </submittedName>
</protein>
<reference evidence="2 3" key="1">
    <citation type="submission" date="2019-07" db="EMBL/GenBank/DDBJ databases">
        <title>Finished genome of Venturia effusa.</title>
        <authorList>
            <person name="Young C.A."/>
            <person name="Cox M.P."/>
            <person name="Ganley A.R.D."/>
            <person name="David W.J."/>
        </authorList>
    </citation>
    <scope>NUCLEOTIDE SEQUENCE [LARGE SCALE GENOMIC DNA]</scope>
    <source>
        <strain evidence="3">albino</strain>
    </source>
</reference>
<proteinExistence type="predicted"/>
<accession>A0A517KXJ6</accession>
<evidence type="ECO:0000256" key="1">
    <source>
        <dbReference type="SAM" id="MobiDB-lite"/>
    </source>
</evidence>
<feature type="region of interest" description="Disordered" evidence="1">
    <location>
        <begin position="64"/>
        <end position="123"/>
    </location>
</feature>
<evidence type="ECO:0000313" key="2">
    <source>
        <dbReference type="EMBL" id="QDS68103.1"/>
    </source>
</evidence>
<evidence type="ECO:0000313" key="3">
    <source>
        <dbReference type="Proteomes" id="UP000316270"/>
    </source>
</evidence>
<feature type="compositionally biased region" description="Polar residues" evidence="1">
    <location>
        <begin position="91"/>
        <end position="109"/>
    </location>
</feature>
<dbReference type="Proteomes" id="UP000316270">
    <property type="component" value="Chromosome 1"/>
</dbReference>
<gene>
    <name evidence="2" type="ORF">FKW77_010134</name>
</gene>
<name>A0A517KXJ6_9PEZI</name>